<evidence type="ECO:0000259" key="6">
    <source>
        <dbReference type="PROSITE" id="PS50262"/>
    </source>
</evidence>
<dbReference type="Proteomes" id="UP000708208">
    <property type="component" value="Unassembled WGS sequence"/>
</dbReference>
<feature type="domain" description="G-protein coupled receptors family 1 profile" evidence="6">
    <location>
        <begin position="1"/>
        <end position="107"/>
    </location>
</feature>
<organism evidence="7 8">
    <name type="scientific">Allacma fusca</name>
    <dbReference type="NCBI Taxonomy" id="39272"/>
    <lineage>
        <taxon>Eukaryota</taxon>
        <taxon>Metazoa</taxon>
        <taxon>Ecdysozoa</taxon>
        <taxon>Arthropoda</taxon>
        <taxon>Hexapoda</taxon>
        <taxon>Collembola</taxon>
        <taxon>Symphypleona</taxon>
        <taxon>Sminthuridae</taxon>
        <taxon>Allacma</taxon>
    </lineage>
</organism>
<dbReference type="SUPFAM" id="SSF81321">
    <property type="entry name" value="Family A G protein-coupled receptor-like"/>
    <property type="match status" value="1"/>
</dbReference>
<proteinExistence type="predicted"/>
<comment type="caution">
    <text evidence="7">The sequence shown here is derived from an EMBL/GenBank/DDBJ whole genome shotgun (WGS) entry which is preliminary data.</text>
</comment>
<evidence type="ECO:0000313" key="8">
    <source>
        <dbReference type="Proteomes" id="UP000708208"/>
    </source>
</evidence>
<keyword evidence="3 5" id="KW-1133">Transmembrane helix</keyword>
<dbReference type="AlphaFoldDB" id="A0A8J2KHS8"/>
<keyword evidence="4 5" id="KW-0472">Membrane</keyword>
<keyword evidence="2 5" id="KW-0812">Transmembrane</keyword>
<accession>A0A8J2KHS8</accession>
<keyword evidence="8" id="KW-1185">Reference proteome</keyword>
<evidence type="ECO:0000256" key="3">
    <source>
        <dbReference type="ARBA" id="ARBA00022989"/>
    </source>
</evidence>
<feature type="transmembrane region" description="Helical" evidence="5">
    <location>
        <begin position="45"/>
        <end position="69"/>
    </location>
</feature>
<name>A0A8J2KHS8_9HEXA</name>
<evidence type="ECO:0000313" key="7">
    <source>
        <dbReference type="EMBL" id="CAG7787065.1"/>
    </source>
</evidence>
<gene>
    <name evidence="7" type="ORF">AFUS01_LOCUS25592</name>
</gene>
<comment type="subcellular location">
    <subcellularLocation>
        <location evidence="1">Membrane</location>
    </subcellularLocation>
</comment>
<sequence>MRLAYNGPVLCMSVLTTGMLIHVIRTAKDSNNRHPNVHQLYKRAALTYTIFYVTFTVGLIPLAVVQIVLCDNCFISTEKVSVQTICWVAMVTQSLQLLAMLCNPVFYSWRNKQVQTGLWRMSIDMALFMFSCCLSDDRVMDLQSRRQVPNRTAQREALNFSITAPASSPRRECSPLIQQTSFLITPKRMCFKTITNTLQICVLMEPISKRFKTF</sequence>
<dbReference type="GO" id="GO:0016020">
    <property type="term" value="C:membrane"/>
    <property type="evidence" value="ECO:0007669"/>
    <property type="project" value="UniProtKB-SubCell"/>
</dbReference>
<protein>
    <recommendedName>
        <fullName evidence="6">G-protein coupled receptors family 1 profile domain-containing protein</fullName>
    </recommendedName>
</protein>
<dbReference type="EMBL" id="CAJVCH010331196">
    <property type="protein sequence ID" value="CAG7787065.1"/>
    <property type="molecule type" value="Genomic_DNA"/>
</dbReference>
<reference evidence="7" key="1">
    <citation type="submission" date="2021-06" db="EMBL/GenBank/DDBJ databases">
        <authorList>
            <person name="Hodson N. C."/>
            <person name="Mongue J. A."/>
            <person name="Jaron S. K."/>
        </authorList>
    </citation>
    <scope>NUCLEOTIDE SEQUENCE</scope>
</reference>
<evidence type="ECO:0000256" key="5">
    <source>
        <dbReference type="SAM" id="Phobius"/>
    </source>
</evidence>
<feature type="transmembrane region" description="Helical" evidence="5">
    <location>
        <begin position="6"/>
        <end position="24"/>
    </location>
</feature>
<evidence type="ECO:0000256" key="2">
    <source>
        <dbReference type="ARBA" id="ARBA00022692"/>
    </source>
</evidence>
<evidence type="ECO:0000256" key="1">
    <source>
        <dbReference type="ARBA" id="ARBA00004370"/>
    </source>
</evidence>
<evidence type="ECO:0000256" key="4">
    <source>
        <dbReference type="ARBA" id="ARBA00023136"/>
    </source>
</evidence>
<dbReference type="PROSITE" id="PS50262">
    <property type="entry name" value="G_PROTEIN_RECEP_F1_2"/>
    <property type="match status" value="1"/>
</dbReference>
<dbReference type="InterPro" id="IPR017452">
    <property type="entry name" value="GPCR_Rhodpsn_7TM"/>
</dbReference>